<dbReference type="Proteomes" id="UP000095751">
    <property type="component" value="Unassembled WGS sequence"/>
</dbReference>
<name>A0A1E7FGJ5_9STRA</name>
<organism evidence="2 3">
    <name type="scientific">Fragilariopsis cylindrus CCMP1102</name>
    <dbReference type="NCBI Taxonomy" id="635003"/>
    <lineage>
        <taxon>Eukaryota</taxon>
        <taxon>Sar</taxon>
        <taxon>Stramenopiles</taxon>
        <taxon>Ochrophyta</taxon>
        <taxon>Bacillariophyta</taxon>
        <taxon>Bacillariophyceae</taxon>
        <taxon>Bacillariophycidae</taxon>
        <taxon>Bacillariales</taxon>
        <taxon>Bacillariaceae</taxon>
        <taxon>Fragilariopsis</taxon>
    </lineage>
</organism>
<feature type="transmembrane region" description="Helical" evidence="1">
    <location>
        <begin position="221"/>
        <end position="242"/>
    </location>
</feature>
<feature type="transmembrane region" description="Helical" evidence="1">
    <location>
        <begin position="179"/>
        <end position="200"/>
    </location>
</feature>
<evidence type="ECO:0000313" key="3">
    <source>
        <dbReference type="Proteomes" id="UP000095751"/>
    </source>
</evidence>
<dbReference type="KEGG" id="fcy:FRACYDRAFT_237711"/>
<feature type="transmembrane region" description="Helical" evidence="1">
    <location>
        <begin position="88"/>
        <end position="109"/>
    </location>
</feature>
<dbReference type="EMBL" id="KV784357">
    <property type="protein sequence ID" value="OEU17301.1"/>
    <property type="molecule type" value="Genomic_DNA"/>
</dbReference>
<keyword evidence="1" id="KW-0472">Membrane</keyword>
<dbReference type="OrthoDB" id="43775at2759"/>
<gene>
    <name evidence="2" type="ORF">FRACYDRAFT_237711</name>
</gene>
<keyword evidence="1" id="KW-0812">Transmembrane</keyword>
<sequence length="259" mass="27704">MLLPIAKLTSGLATVVTTAVARNANTFHNVVGGVSTNMIASPAMIASVVAKSITANNSMSSSILPLLHNLRGGAAAAAGVAIDFQREGFVLQGMATYGTITALVMNAALRLFTSTKFSKDQHKLVSNTFNIATSLCVMSGAFTAILFQLLVIYSKGALGMVHDTGYLQFKAATSAFRMWGFRCLLIEVISFLVSFLMSLYNTLWTDAREHRGQKGLTKTGTGIMIGSVLLMLIGSYQIHVVLNLATKYIFSASPNMYIV</sequence>
<dbReference type="InParanoid" id="A0A1E7FGJ5"/>
<proteinExistence type="predicted"/>
<keyword evidence="3" id="KW-1185">Reference proteome</keyword>
<protein>
    <submittedName>
        <fullName evidence="2">Uncharacterized protein</fullName>
    </submittedName>
</protein>
<evidence type="ECO:0000313" key="2">
    <source>
        <dbReference type="EMBL" id="OEU17301.1"/>
    </source>
</evidence>
<accession>A0A1E7FGJ5</accession>
<keyword evidence="1" id="KW-1133">Transmembrane helix</keyword>
<feature type="transmembrane region" description="Helical" evidence="1">
    <location>
        <begin position="129"/>
        <end position="153"/>
    </location>
</feature>
<evidence type="ECO:0000256" key="1">
    <source>
        <dbReference type="SAM" id="Phobius"/>
    </source>
</evidence>
<dbReference type="AlphaFoldDB" id="A0A1E7FGJ5"/>
<reference evidence="2 3" key="1">
    <citation type="submission" date="2016-09" db="EMBL/GenBank/DDBJ databases">
        <title>Extensive genetic diversity and differential bi-allelic expression allows diatom success in the polar Southern Ocean.</title>
        <authorList>
            <consortium name="DOE Joint Genome Institute"/>
            <person name="Mock T."/>
            <person name="Otillar R.P."/>
            <person name="Strauss J."/>
            <person name="Dupont C."/>
            <person name="Frickenhaus S."/>
            <person name="Maumus F."/>
            <person name="Mcmullan M."/>
            <person name="Sanges R."/>
            <person name="Schmutz J."/>
            <person name="Toseland A."/>
            <person name="Valas R."/>
            <person name="Veluchamy A."/>
            <person name="Ward B.J."/>
            <person name="Allen A."/>
            <person name="Barry K."/>
            <person name="Falciatore A."/>
            <person name="Ferrante M."/>
            <person name="Fortunato A.E."/>
            <person name="Gloeckner G."/>
            <person name="Gruber A."/>
            <person name="Hipkin R."/>
            <person name="Janech M."/>
            <person name="Kroth P."/>
            <person name="Leese F."/>
            <person name="Lindquist E."/>
            <person name="Lyon B.R."/>
            <person name="Martin J."/>
            <person name="Mayer C."/>
            <person name="Parker M."/>
            <person name="Quesneville H."/>
            <person name="Raymond J."/>
            <person name="Uhlig C."/>
            <person name="Valentin K.U."/>
            <person name="Worden A.Z."/>
            <person name="Armbrust E.V."/>
            <person name="Bowler C."/>
            <person name="Green B."/>
            <person name="Moulton V."/>
            <person name="Van Oosterhout C."/>
            <person name="Grigoriev I."/>
        </authorList>
    </citation>
    <scope>NUCLEOTIDE SEQUENCE [LARGE SCALE GENOMIC DNA]</scope>
    <source>
        <strain evidence="2 3">CCMP1102</strain>
    </source>
</reference>